<proteinExistence type="predicted"/>
<name>A0A5C6UMU3_9SPHN</name>
<dbReference type="AlphaFoldDB" id="A0A5C6UMU3"/>
<comment type="caution">
    <text evidence="1">The sequence shown here is derived from an EMBL/GenBank/DDBJ whole genome shotgun (WGS) entry which is preliminary data.</text>
</comment>
<evidence type="ECO:0000313" key="2">
    <source>
        <dbReference type="Proteomes" id="UP000321129"/>
    </source>
</evidence>
<protein>
    <submittedName>
        <fullName evidence="1">Uncharacterized protein</fullName>
    </submittedName>
</protein>
<reference evidence="1 2" key="1">
    <citation type="submission" date="2019-08" db="EMBL/GenBank/DDBJ databases">
        <title>Sphingorhabdus soil sp. nov., isolated from arctic soil.</title>
        <authorList>
            <person name="Liu Y."/>
        </authorList>
    </citation>
    <scope>NUCLEOTIDE SEQUENCE [LARGE SCALE GENOMIC DNA]</scope>
    <source>
        <strain evidence="1 2">D-2Q-5-6</strain>
    </source>
</reference>
<dbReference type="RefSeq" id="WP_147122254.1">
    <property type="nucleotide sequence ID" value="NZ_VOPY01000001.1"/>
</dbReference>
<dbReference type="EMBL" id="VOPY01000001">
    <property type="protein sequence ID" value="TXC74269.1"/>
    <property type="molecule type" value="Genomic_DNA"/>
</dbReference>
<dbReference type="Proteomes" id="UP000321129">
    <property type="component" value="Unassembled WGS sequence"/>
</dbReference>
<evidence type="ECO:0000313" key="1">
    <source>
        <dbReference type="EMBL" id="TXC74269.1"/>
    </source>
</evidence>
<organism evidence="1 2">
    <name type="scientific">Flavisphingopyxis soli</name>
    <dbReference type="NCBI Taxonomy" id="2601267"/>
    <lineage>
        <taxon>Bacteria</taxon>
        <taxon>Pseudomonadati</taxon>
        <taxon>Pseudomonadota</taxon>
        <taxon>Alphaproteobacteria</taxon>
        <taxon>Sphingomonadales</taxon>
        <taxon>Sphingopyxidaceae</taxon>
        <taxon>Flavisphingopyxis</taxon>
    </lineage>
</organism>
<keyword evidence="2" id="KW-1185">Reference proteome</keyword>
<dbReference type="OrthoDB" id="7448000at2"/>
<gene>
    <name evidence="1" type="ORF">FSZ31_06095</name>
</gene>
<sequence length="156" mass="16329">MSRPSESSLETAARDAGVIADSDALNPVGSYARRHENGLHELCIAPGPAANDYVFGMIADLGTGLSCQGRGRVSESADTLRFVFDGVPNCAIDAHYDGEGIRLSGKVPPQCAALCSARATFAGLSVLRSGWSRQDARRVRARHAAKGVAEGELLCG</sequence>
<accession>A0A5C6UMU3</accession>